<dbReference type="SUPFAM" id="SSF53955">
    <property type="entry name" value="Lysozyme-like"/>
    <property type="match status" value="1"/>
</dbReference>
<dbReference type="EMBL" id="CP020991">
    <property type="protein sequence ID" value="AUO18574.1"/>
    <property type="molecule type" value="Genomic_DNA"/>
</dbReference>
<keyword evidence="1" id="KW-0812">Transmembrane</keyword>
<sequence>MRIPDRTRRRSPKKKGNKGCAVAAVFGVIVIILLSAFLFRSCVSGINNALSGIGSNITAQTYPIKYQNLVEKYSKKYDVDKYLVYAVIKAESKFDQYAVSQAGAYGLMQLQTETASDCAKKLDLKVNLPDDLYVPDINIHIGTYYLSWLLDKYEGDISLAIAAYNGGIGNVDSWLKDERYKDGKGGLSDIPFAETKNYVTGVNSAYQKYKELYE</sequence>
<accession>A0A2K9NZW9</accession>
<dbReference type="OrthoDB" id="9815002at2"/>
<evidence type="ECO:0000313" key="3">
    <source>
        <dbReference type="EMBL" id="AUO18574.1"/>
    </source>
</evidence>
<keyword evidence="1" id="KW-1133">Transmembrane helix</keyword>
<evidence type="ECO:0000259" key="2">
    <source>
        <dbReference type="Pfam" id="PF01464"/>
    </source>
</evidence>
<dbReference type="Gene3D" id="1.10.530.10">
    <property type="match status" value="1"/>
</dbReference>
<dbReference type="RefSeq" id="WP_102364867.1">
    <property type="nucleotide sequence ID" value="NZ_CP020991.1"/>
</dbReference>
<dbReference type="InterPro" id="IPR008258">
    <property type="entry name" value="Transglycosylase_SLT_dom_1"/>
</dbReference>
<evidence type="ECO:0000313" key="4">
    <source>
        <dbReference type="Proteomes" id="UP000235589"/>
    </source>
</evidence>
<keyword evidence="1" id="KW-0472">Membrane</keyword>
<proteinExistence type="predicted"/>
<dbReference type="GeneID" id="98061818"/>
<feature type="domain" description="Transglycosylase SLT" evidence="2">
    <location>
        <begin position="69"/>
        <end position="182"/>
    </location>
</feature>
<protein>
    <submittedName>
        <fullName evidence="3">Soluble lytic murein transglycosylase</fullName>
    </submittedName>
</protein>
<organism evidence="3 4">
    <name type="scientific">Monoglobus pectinilyticus</name>
    <dbReference type="NCBI Taxonomy" id="1981510"/>
    <lineage>
        <taxon>Bacteria</taxon>
        <taxon>Bacillati</taxon>
        <taxon>Bacillota</taxon>
        <taxon>Clostridia</taxon>
        <taxon>Monoglobales</taxon>
        <taxon>Monoglobaceae</taxon>
        <taxon>Monoglobus</taxon>
    </lineage>
</organism>
<dbReference type="KEGG" id="mpec:B9O19_00390"/>
<dbReference type="AlphaFoldDB" id="A0A2K9NZW9"/>
<keyword evidence="4" id="KW-1185">Reference proteome</keyword>
<reference evidence="3 4" key="1">
    <citation type="submission" date="2017-04" db="EMBL/GenBank/DDBJ databases">
        <title>Monoglobus pectinilyticus 14 draft genome.</title>
        <authorList>
            <person name="Kim C."/>
            <person name="Rosendale D.I."/>
            <person name="Kelly W.J."/>
            <person name="Tannock G.W."/>
            <person name="Patchett M.L."/>
            <person name="Jordens J.Z."/>
        </authorList>
    </citation>
    <scope>NUCLEOTIDE SEQUENCE [LARGE SCALE GENOMIC DNA]</scope>
    <source>
        <strain evidence="3 4">14</strain>
    </source>
</reference>
<dbReference type="PANTHER" id="PTHR37423:SF2">
    <property type="entry name" value="MEMBRANE-BOUND LYTIC MUREIN TRANSGLYCOSYLASE C"/>
    <property type="match status" value="1"/>
</dbReference>
<name>A0A2K9NZW9_9FIRM</name>
<feature type="transmembrane region" description="Helical" evidence="1">
    <location>
        <begin position="20"/>
        <end position="39"/>
    </location>
</feature>
<dbReference type="CDD" id="cd16896">
    <property type="entry name" value="LT_Slt70-like"/>
    <property type="match status" value="1"/>
</dbReference>
<gene>
    <name evidence="3" type="ORF">B9O19_00390</name>
</gene>
<dbReference type="PANTHER" id="PTHR37423">
    <property type="entry name" value="SOLUBLE LYTIC MUREIN TRANSGLYCOSYLASE-RELATED"/>
    <property type="match status" value="1"/>
</dbReference>
<dbReference type="Pfam" id="PF01464">
    <property type="entry name" value="SLT"/>
    <property type="match status" value="1"/>
</dbReference>
<dbReference type="InterPro" id="IPR023346">
    <property type="entry name" value="Lysozyme-like_dom_sf"/>
</dbReference>
<evidence type="ECO:0000256" key="1">
    <source>
        <dbReference type="SAM" id="Phobius"/>
    </source>
</evidence>
<dbReference type="Proteomes" id="UP000235589">
    <property type="component" value="Chromosome"/>
</dbReference>